<gene>
    <name evidence="2" type="ORF">BDV26DRAFT_222434</name>
</gene>
<dbReference type="SUPFAM" id="SSF54427">
    <property type="entry name" value="NTF2-like"/>
    <property type="match status" value="1"/>
</dbReference>
<dbReference type="OrthoDB" id="4223701at2759"/>
<evidence type="ECO:0000259" key="1">
    <source>
        <dbReference type="Pfam" id="PF12680"/>
    </source>
</evidence>
<dbReference type="InterPro" id="IPR037401">
    <property type="entry name" value="SnoaL-like"/>
</dbReference>
<proteinExistence type="predicted"/>
<evidence type="ECO:0000313" key="2">
    <source>
        <dbReference type="EMBL" id="KAE8382651.1"/>
    </source>
</evidence>
<feature type="domain" description="SnoaL-like" evidence="1">
    <location>
        <begin position="20"/>
        <end position="123"/>
    </location>
</feature>
<dbReference type="Pfam" id="PF12680">
    <property type="entry name" value="SnoaL_2"/>
    <property type="match status" value="1"/>
</dbReference>
<organism evidence="2 3">
    <name type="scientific">Aspergillus bertholletiae</name>
    <dbReference type="NCBI Taxonomy" id="1226010"/>
    <lineage>
        <taxon>Eukaryota</taxon>
        <taxon>Fungi</taxon>
        <taxon>Dikarya</taxon>
        <taxon>Ascomycota</taxon>
        <taxon>Pezizomycotina</taxon>
        <taxon>Eurotiomycetes</taxon>
        <taxon>Eurotiomycetidae</taxon>
        <taxon>Eurotiales</taxon>
        <taxon>Aspergillaceae</taxon>
        <taxon>Aspergillus</taxon>
        <taxon>Aspergillus subgen. Circumdati</taxon>
    </lineage>
</organism>
<accession>A0A5N7BLH7</accession>
<keyword evidence="3" id="KW-1185">Reference proteome</keyword>
<reference evidence="2 3" key="1">
    <citation type="submission" date="2019-04" db="EMBL/GenBank/DDBJ databases">
        <title>Friends and foes A comparative genomics studyof 23 Aspergillus species from section Flavi.</title>
        <authorList>
            <consortium name="DOE Joint Genome Institute"/>
            <person name="Kjaerbolling I."/>
            <person name="Vesth T."/>
            <person name="Frisvad J.C."/>
            <person name="Nybo J.L."/>
            <person name="Theobald S."/>
            <person name="Kildgaard S."/>
            <person name="Isbrandt T."/>
            <person name="Kuo A."/>
            <person name="Sato A."/>
            <person name="Lyhne E.K."/>
            <person name="Kogle M.E."/>
            <person name="Wiebenga A."/>
            <person name="Kun R.S."/>
            <person name="Lubbers R.J."/>
            <person name="Makela M.R."/>
            <person name="Barry K."/>
            <person name="Chovatia M."/>
            <person name="Clum A."/>
            <person name="Daum C."/>
            <person name="Haridas S."/>
            <person name="He G."/>
            <person name="LaButti K."/>
            <person name="Lipzen A."/>
            <person name="Mondo S."/>
            <person name="Riley R."/>
            <person name="Salamov A."/>
            <person name="Simmons B.A."/>
            <person name="Magnuson J.K."/>
            <person name="Henrissat B."/>
            <person name="Mortensen U.H."/>
            <person name="Larsen T.O."/>
            <person name="Devries R.P."/>
            <person name="Grigoriev I.V."/>
            <person name="Machida M."/>
            <person name="Baker S.E."/>
            <person name="Andersen M.R."/>
        </authorList>
    </citation>
    <scope>NUCLEOTIDE SEQUENCE [LARGE SCALE GENOMIC DNA]</scope>
    <source>
        <strain evidence="2 3">IBT 29228</strain>
    </source>
</reference>
<evidence type="ECO:0000313" key="3">
    <source>
        <dbReference type="Proteomes" id="UP000326198"/>
    </source>
</evidence>
<name>A0A5N7BLH7_9EURO</name>
<dbReference type="InterPro" id="IPR032710">
    <property type="entry name" value="NTF2-like_dom_sf"/>
</dbReference>
<dbReference type="AlphaFoldDB" id="A0A5N7BLH7"/>
<dbReference type="Proteomes" id="UP000326198">
    <property type="component" value="Unassembled WGS sequence"/>
</dbReference>
<dbReference type="EMBL" id="ML736160">
    <property type="protein sequence ID" value="KAE8382651.1"/>
    <property type="molecule type" value="Genomic_DNA"/>
</dbReference>
<sequence length="134" mass="14787">MTVPQNPNLPRDQLAGLVYSFFGAVDTKDLEAVLSHFSPNATFTIKTAHVTTTGPDEIRRVFTDFLNNTKHMTHDIKSLLVDEANGKASTEHHYTAELVDGTQKDLQNCNFFDVGPDGKFTRVVVFMAGASPMN</sequence>
<dbReference type="Gene3D" id="3.10.450.50">
    <property type="match status" value="1"/>
</dbReference>
<protein>
    <recommendedName>
        <fullName evidence="1">SnoaL-like domain-containing protein</fullName>
    </recommendedName>
</protein>